<gene>
    <name evidence="1" type="ORF">VIBNISOn1_1720064</name>
</gene>
<protein>
    <submittedName>
        <fullName evidence="1">2-keto-3-deoxy-galactonokinase</fullName>
        <ecNumber evidence="1">2.7.1.58</ecNumber>
    </submittedName>
</protein>
<dbReference type="InterPro" id="IPR042257">
    <property type="entry name" value="DGOK_C"/>
</dbReference>
<accession>A0AAV2VNL5</accession>
<organism evidence="1 2">
    <name type="scientific">Vibrio nigripulchritudo SOn1</name>
    <dbReference type="NCBI Taxonomy" id="1238450"/>
    <lineage>
        <taxon>Bacteria</taxon>
        <taxon>Pseudomonadati</taxon>
        <taxon>Pseudomonadota</taxon>
        <taxon>Gammaproteobacteria</taxon>
        <taxon>Vibrionales</taxon>
        <taxon>Vibrionaceae</taxon>
        <taxon>Vibrio</taxon>
    </lineage>
</organism>
<dbReference type="Gene3D" id="3.30.420.310">
    <property type="entry name" value="2-keto-3-deoxy-galactonokinase, C-terminal domain"/>
    <property type="match status" value="1"/>
</dbReference>
<dbReference type="AlphaFoldDB" id="A0AAV2VNL5"/>
<dbReference type="CDD" id="cd24012">
    <property type="entry name" value="ASKHA_NBD_KDGal-kinase"/>
    <property type="match status" value="1"/>
</dbReference>
<dbReference type="EMBL" id="CAOF01000082">
    <property type="protein sequence ID" value="CCO46264.1"/>
    <property type="molecule type" value="Genomic_DNA"/>
</dbReference>
<evidence type="ECO:0000313" key="1">
    <source>
        <dbReference type="EMBL" id="CCO46264.1"/>
    </source>
</evidence>
<dbReference type="Pfam" id="PF05035">
    <property type="entry name" value="DGOK"/>
    <property type="match status" value="1"/>
</dbReference>
<dbReference type="InterPro" id="IPR007729">
    <property type="entry name" value="DGOK"/>
</dbReference>
<comment type="caution">
    <text evidence="1">The sequence shown here is derived from an EMBL/GenBank/DDBJ whole genome shotgun (WGS) entry which is preliminary data.</text>
</comment>
<dbReference type="InterPro" id="IPR043129">
    <property type="entry name" value="ATPase_NBD"/>
</dbReference>
<dbReference type="Gene3D" id="3.30.420.300">
    <property type="entry name" value="2-keto-3-deoxy-galactonokinase, substrate binding domain"/>
    <property type="match status" value="1"/>
</dbReference>
<dbReference type="GO" id="GO:0034194">
    <property type="term" value="P:D-galactonate catabolic process"/>
    <property type="evidence" value="ECO:0007669"/>
    <property type="project" value="InterPro"/>
</dbReference>
<dbReference type="EC" id="2.7.1.58" evidence="1"/>
<dbReference type="Proteomes" id="UP000018211">
    <property type="component" value="Unassembled WGS sequence"/>
</dbReference>
<dbReference type="RefSeq" id="WP_022611458.1">
    <property type="nucleotide sequence ID" value="NZ_LK391965.1"/>
</dbReference>
<dbReference type="SUPFAM" id="SSF53067">
    <property type="entry name" value="Actin-like ATPase domain"/>
    <property type="match status" value="1"/>
</dbReference>
<reference evidence="1 2" key="1">
    <citation type="journal article" date="2013" name="ISME J.">
        <title>Comparative genomics of pathogenic lineages of Vibrio nigripulchritudo identifies virulence-associated traits.</title>
        <authorList>
            <person name="Goudenege D."/>
            <person name="Labreuche Y."/>
            <person name="Krin E."/>
            <person name="Ansquer D."/>
            <person name="Mangenot S."/>
            <person name="Calteau A."/>
            <person name="Medigue C."/>
            <person name="Mazel D."/>
            <person name="Polz M.F."/>
            <person name="Le Roux F."/>
        </authorList>
    </citation>
    <scope>NUCLEOTIDE SEQUENCE [LARGE SCALE GENOMIC DNA]</scope>
    <source>
        <strain evidence="1 2">SOn1</strain>
    </source>
</reference>
<name>A0AAV2VNL5_9VIBR</name>
<sequence>MTGQWIAVDWGTTNFRAFLMSESGDCLDTIQAPKGLLSVKHQQFPEEFDGLIHHWTESHGPLPAIMAGMVGSQQGWCEVPYLPTPATISDIAKGSKAVTLLSGIQAKIVAGVLCQNAFGHPDVMRGEEVQLVGLSDQLQQDFTAILCGTHSKHAIWKNDQLMHFSTVMTGELYSVLTSHTLLGKALPEQEPDEAVFNKGLDIGISHPLNHVLFSARSFRLTKDIKEAHVHSYISGLLIGHELSKIDEHEEVHLVGSKGLSNRYSNALSYLNIRHQIHDGDQCFLKGMTTIYNSENCNEH</sequence>
<dbReference type="GO" id="GO:0008671">
    <property type="term" value="F:2-dehydro-3-deoxygalactonokinase activity"/>
    <property type="evidence" value="ECO:0007669"/>
    <property type="project" value="UniProtKB-EC"/>
</dbReference>
<keyword evidence="1" id="KW-0808">Transferase</keyword>
<proteinExistence type="predicted"/>
<evidence type="ECO:0000313" key="2">
    <source>
        <dbReference type="Proteomes" id="UP000018211"/>
    </source>
</evidence>
<dbReference type="InterPro" id="IPR042258">
    <property type="entry name" value="DGOK_N"/>
</dbReference>